<evidence type="ECO:0000313" key="2">
    <source>
        <dbReference type="EMBL" id="SDJ90108.1"/>
    </source>
</evidence>
<protein>
    <recommendedName>
        <fullName evidence="1">MrfA-like Zn-binding domain-containing protein</fullName>
    </recommendedName>
</protein>
<dbReference type="Pfam" id="PF09369">
    <property type="entry name" value="MZB"/>
    <property type="match status" value="1"/>
</dbReference>
<proteinExistence type="predicted"/>
<dbReference type="EMBL" id="FNET01000003">
    <property type="protein sequence ID" value="SDJ90108.1"/>
    <property type="molecule type" value="Genomic_DNA"/>
</dbReference>
<accession>A0A1G8XHN8</accession>
<dbReference type="AlphaFoldDB" id="A0A1G8XHN8"/>
<dbReference type="InterPro" id="IPR047721">
    <property type="entry name" value="DrmB"/>
</dbReference>
<sequence>MPSPRSSRRNATGFRPRARKLGAVRRSQLVTTYGVGAMIAIENESYIVAGLDSWNVDEAPEILERRLARALGVSSFRLPPTPDPERGVDGVRVRRFPELYSCPRCGLLQRFSDFGVQQGRARCPKCVEDLVPSRFVLACDDGHIEDFPYWKWLHRGQDRPAGTCNGELYLRVDGSSASLRSVVVGCSCKVPEVSMEGAFRVRALIELGIRCNGKRPWLRGAKPEHCTRNPRTMQRGSSSAWHPVMRSALSIPPWGEGLTALIEKERLFAATEEIVRYHFDQRPNLLRRLDATVDDVLAQLQMLRDANDAPVASAPEAYAELRKEEYDRLCRGNPERHAADQQPFVCEKPDGDLRPLREFGLAGSMLVKRLREVRALEGFTRGVPPLEAAPDQRLAALHQSAEIDWRPAIEVNGEGVFLRLDEERLREWESKSKVVDRLETMRANHLALLRERVPEGSGRVAASPVSPRFVLLHTLAHVLINEWSLDGGYPASALRERLYATDRMAGILIYTATSDSAGSLGGIVAQGDPERLVATMESALGRTSWCSNDPLCMESEASGVDSVNMAACHACVLLPETSCELNNSFMDRAMLVGSQSGDVPGFFRSF</sequence>
<dbReference type="InterPro" id="IPR018973">
    <property type="entry name" value="MZB"/>
</dbReference>
<dbReference type="Proteomes" id="UP000199682">
    <property type="component" value="Unassembled WGS sequence"/>
</dbReference>
<name>A0A1G8XHN8_9PSEU</name>
<feature type="domain" description="MrfA-like Zn-binding" evidence="1">
    <location>
        <begin position="475"/>
        <end position="572"/>
    </location>
</feature>
<dbReference type="RefSeq" id="WP_090005552.1">
    <property type="nucleotide sequence ID" value="NZ_FNET01000003.1"/>
</dbReference>
<reference evidence="3" key="1">
    <citation type="submission" date="2016-10" db="EMBL/GenBank/DDBJ databases">
        <authorList>
            <person name="Varghese N."/>
            <person name="Submissions S."/>
        </authorList>
    </citation>
    <scope>NUCLEOTIDE SEQUENCE [LARGE SCALE GENOMIC DNA]</scope>
    <source>
        <strain evidence="3">DSM 44796</strain>
    </source>
</reference>
<evidence type="ECO:0000313" key="3">
    <source>
        <dbReference type="Proteomes" id="UP000199682"/>
    </source>
</evidence>
<gene>
    <name evidence="2" type="ORF">SAMN04488074_103483</name>
</gene>
<evidence type="ECO:0000259" key="1">
    <source>
        <dbReference type="Pfam" id="PF09369"/>
    </source>
</evidence>
<organism evidence="2 3">
    <name type="scientific">Lentzea albidocapillata subsp. violacea</name>
    <dbReference type="NCBI Taxonomy" id="128104"/>
    <lineage>
        <taxon>Bacteria</taxon>
        <taxon>Bacillati</taxon>
        <taxon>Actinomycetota</taxon>
        <taxon>Actinomycetes</taxon>
        <taxon>Pseudonocardiales</taxon>
        <taxon>Pseudonocardiaceae</taxon>
        <taxon>Lentzea</taxon>
    </lineage>
</organism>
<dbReference type="NCBIfam" id="NF038324">
    <property type="entry name" value="DrmB_fam"/>
    <property type="match status" value="1"/>
</dbReference>